<comment type="caution">
    <text evidence="1">The sequence shown here is derived from an EMBL/GenBank/DDBJ whole genome shotgun (WGS) entry which is preliminary data.</text>
</comment>
<name>A0ABQ9ZK94_9CRUS</name>
<protein>
    <submittedName>
        <fullName evidence="1">Uncharacterized protein</fullName>
    </submittedName>
</protein>
<dbReference type="EMBL" id="JAOYFB010000004">
    <property type="protein sequence ID" value="KAK4013348.1"/>
    <property type="molecule type" value="Genomic_DNA"/>
</dbReference>
<organism evidence="1 2">
    <name type="scientific">Daphnia magna</name>
    <dbReference type="NCBI Taxonomy" id="35525"/>
    <lineage>
        <taxon>Eukaryota</taxon>
        <taxon>Metazoa</taxon>
        <taxon>Ecdysozoa</taxon>
        <taxon>Arthropoda</taxon>
        <taxon>Crustacea</taxon>
        <taxon>Branchiopoda</taxon>
        <taxon>Diplostraca</taxon>
        <taxon>Cladocera</taxon>
        <taxon>Anomopoda</taxon>
        <taxon>Daphniidae</taxon>
        <taxon>Daphnia</taxon>
    </lineage>
</organism>
<evidence type="ECO:0000313" key="1">
    <source>
        <dbReference type="EMBL" id="KAK4013348.1"/>
    </source>
</evidence>
<proteinExistence type="predicted"/>
<dbReference type="Proteomes" id="UP001234178">
    <property type="component" value="Unassembled WGS sequence"/>
</dbReference>
<keyword evidence="2" id="KW-1185">Reference proteome</keyword>
<evidence type="ECO:0000313" key="2">
    <source>
        <dbReference type="Proteomes" id="UP001234178"/>
    </source>
</evidence>
<sequence length="175" mass="19829">MPEANCMFGPLMIFGVMNELTQYHNVFQLVLAVIEILKPFNRRWALHSNDDASAARLLPANQILRQVTQRIGTKPYGGSLVIADMFYDDQSLVDFSEMQPTVPHERCPMLFDLKIQTTPCSYVLICSRMKISSHFDPHFRQINRLITSEPGLVHTGLQQVGSPMIRRPDEANAAV</sequence>
<reference evidence="1 2" key="1">
    <citation type="journal article" date="2023" name="Nucleic Acids Res.">
        <title>The hologenome of Daphnia magna reveals possible DNA methylation and microbiome-mediated evolution of the host genome.</title>
        <authorList>
            <person name="Chaturvedi A."/>
            <person name="Li X."/>
            <person name="Dhandapani V."/>
            <person name="Marshall H."/>
            <person name="Kissane S."/>
            <person name="Cuenca-Cambronero M."/>
            <person name="Asole G."/>
            <person name="Calvet F."/>
            <person name="Ruiz-Romero M."/>
            <person name="Marangio P."/>
            <person name="Guigo R."/>
            <person name="Rago D."/>
            <person name="Mirbahai L."/>
            <person name="Eastwood N."/>
            <person name="Colbourne J.K."/>
            <person name="Zhou J."/>
            <person name="Mallon E."/>
            <person name="Orsini L."/>
        </authorList>
    </citation>
    <scope>NUCLEOTIDE SEQUENCE [LARGE SCALE GENOMIC DNA]</scope>
    <source>
        <strain evidence="1">LRV0_1</strain>
    </source>
</reference>
<gene>
    <name evidence="1" type="ORF">OUZ56_025584</name>
</gene>
<accession>A0ABQ9ZK94</accession>